<dbReference type="InterPro" id="IPR056451">
    <property type="entry name" value="Znf_Tbcl_Rhp7"/>
</dbReference>
<sequence length="499" mass="54205">MSRVRGPTSALTEFLKRIERETQGEEADEADEAQDDAQDTPRAKRPVPAGSSLNFDEEEDEVVELPPPKKAKARKATKAGERVSCGRCDKAFSATRYTRQDPTLGPLCYECNASVPKPAPPPKPARRGPRKAGNVVETKAVMPSLQSLSINVIAQSIDSIQALGPLSTRNLDAISKVISKNRRLTPRTMQLFLSREATRLALYDCSAVTSEAFQTIPHFAPNLEEVVLQYCGQLDNAAFEALGRLTHLQVLDLYGPYLVRKEVWLTFLAAHGARLRALKLRETPRFDKACVEALVTHAPQLQELGLAQIGPLDDACVALLKGLKHLSYLDLSQPGVSAPGVPPASLHDESVLPLVQSLAPCLEVLRLDRNAALSDAMGAALAQCTLRVLSVDHCGVSSEAWAQCFDAMPKKQLEEVYLSHCDVSDAALHALVQDAPRLRVLSVNSADALTPAAFARLAEVLPPLEVLDVSFVRCIDDGILTMLAKNVPTLQTLYLFAST</sequence>
<protein>
    <submittedName>
        <fullName evidence="3">UV-damaged DNA-binding protein rad7</fullName>
    </submittedName>
</protein>
<dbReference type="InterPro" id="IPR032675">
    <property type="entry name" value="LRR_dom_sf"/>
</dbReference>
<dbReference type="Gene3D" id="3.80.10.10">
    <property type="entry name" value="Ribonuclease Inhibitor"/>
    <property type="match status" value="3"/>
</dbReference>
<dbReference type="AlphaFoldDB" id="A0AAF0EY37"/>
<keyword evidence="3" id="KW-0238">DNA-binding</keyword>
<feature type="compositionally biased region" description="Basic and acidic residues" evidence="1">
    <location>
        <begin position="14"/>
        <end position="23"/>
    </location>
</feature>
<feature type="region of interest" description="Disordered" evidence="1">
    <location>
        <begin position="1"/>
        <end position="80"/>
    </location>
</feature>
<reference evidence="3" key="1">
    <citation type="submission" date="2023-03" db="EMBL/GenBank/DDBJ databases">
        <title>Mating type loci evolution in Malassezia.</title>
        <authorList>
            <person name="Coelho M.A."/>
        </authorList>
    </citation>
    <scope>NUCLEOTIDE SEQUENCE</scope>
    <source>
        <strain evidence="3">CBS 9431</strain>
    </source>
</reference>
<name>A0AAF0EY37_9BASI</name>
<feature type="compositionally biased region" description="Acidic residues" evidence="1">
    <location>
        <begin position="24"/>
        <end position="38"/>
    </location>
</feature>
<dbReference type="GO" id="GO:0003677">
    <property type="term" value="F:DNA binding"/>
    <property type="evidence" value="ECO:0007669"/>
    <property type="project" value="UniProtKB-KW"/>
</dbReference>
<dbReference type="GO" id="GO:0019005">
    <property type="term" value="C:SCF ubiquitin ligase complex"/>
    <property type="evidence" value="ECO:0007669"/>
    <property type="project" value="TreeGrafter"/>
</dbReference>
<organism evidence="3 4">
    <name type="scientific">Malassezia japonica</name>
    <dbReference type="NCBI Taxonomy" id="223818"/>
    <lineage>
        <taxon>Eukaryota</taxon>
        <taxon>Fungi</taxon>
        <taxon>Dikarya</taxon>
        <taxon>Basidiomycota</taxon>
        <taxon>Ustilaginomycotina</taxon>
        <taxon>Malasseziomycetes</taxon>
        <taxon>Malasseziales</taxon>
        <taxon>Malasseziaceae</taxon>
        <taxon>Malassezia</taxon>
    </lineage>
</organism>
<dbReference type="GeneID" id="85223907"/>
<dbReference type="Proteomes" id="UP001217754">
    <property type="component" value="Chromosome 1"/>
</dbReference>
<dbReference type="RefSeq" id="XP_060120211.1">
    <property type="nucleotide sequence ID" value="XM_060264228.1"/>
</dbReference>
<proteinExistence type="predicted"/>
<keyword evidence="4" id="KW-1185">Reference proteome</keyword>
<feature type="domain" description="DNA repair protein rhp7 treble clef" evidence="2">
    <location>
        <begin position="80"/>
        <end position="114"/>
    </location>
</feature>
<dbReference type="EMBL" id="CP119958">
    <property type="protein sequence ID" value="WFD37314.1"/>
    <property type="molecule type" value="Genomic_DNA"/>
</dbReference>
<dbReference type="PANTHER" id="PTHR13318">
    <property type="entry name" value="PARTNER OF PAIRED, ISOFORM B-RELATED"/>
    <property type="match status" value="1"/>
</dbReference>
<dbReference type="InterPro" id="IPR006553">
    <property type="entry name" value="Leu-rich_rpt_Cys-con_subtyp"/>
</dbReference>
<evidence type="ECO:0000313" key="3">
    <source>
        <dbReference type="EMBL" id="WFD37314.1"/>
    </source>
</evidence>
<accession>A0AAF0EY37</accession>
<dbReference type="SUPFAM" id="SSF52047">
    <property type="entry name" value="RNI-like"/>
    <property type="match status" value="1"/>
</dbReference>
<dbReference type="Pfam" id="PF23550">
    <property type="entry name" value="zf_Tbcl_Rhp7"/>
    <property type="match status" value="1"/>
</dbReference>
<evidence type="ECO:0000259" key="2">
    <source>
        <dbReference type="Pfam" id="PF23550"/>
    </source>
</evidence>
<evidence type="ECO:0000313" key="4">
    <source>
        <dbReference type="Proteomes" id="UP001217754"/>
    </source>
</evidence>
<gene>
    <name evidence="3" type="primary">RAD7</name>
    <name evidence="3" type="ORF">MJAP1_000258</name>
</gene>
<dbReference type="SMART" id="SM00367">
    <property type="entry name" value="LRR_CC"/>
    <property type="match status" value="4"/>
</dbReference>
<evidence type="ECO:0000256" key="1">
    <source>
        <dbReference type="SAM" id="MobiDB-lite"/>
    </source>
</evidence>
<dbReference type="GO" id="GO:0031146">
    <property type="term" value="P:SCF-dependent proteasomal ubiquitin-dependent protein catabolic process"/>
    <property type="evidence" value="ECO:0007669"/>
    <property type="project" value="TreeGrafter"/>
</dbReference>